<dbReference type="Proteomes" id="UP000604243">
    <property type="component" value="Unassembled WGS sequence"/>
</dbReference>
<keyword evidence="1" id="KW-0732">Signal</keyword>
<evidence type="ECO:0000313" key="2">
    <source>
        <dbReference type="EMBL" id="GHC23011.1"/>
    </source>
</evidence>
<accession>A0ABQ3FGH6</accession>
<dbReference type="Gene3D" id="3.40.190.10">
    <property type="entry name" value="Periplasmic binding protein-like II"/>
    <property type="match status" value="2"/>
</dbReference>
<sequence length="340" mass="37343">MPLPMPLPMTVTSFPAFRSGLSALATVAFTLVAPLASAESLMLYTSQPNTDAQQTVDAFEKAHPEIEVQWVRDGTTRLMTRLEAERAAGQHRADVLLVADAVSLENLRQQDLLAQYQPEALEHYPDALYDPEGYYFGTKQIATGIVHHQRAAEQPQRWQDLTEPAYKGQVAMPSPLYSGAALIHLDSMVNDERFGWAYYQALADNGVTPNGGNGGVLKQVAAGTKPYGVMVDFMALREKAKGSPIEFVYPEEGVSVVTEPVAIMKGAQHVEAARKFVEFLLSREGQQLVSQQGYLPARDDVSAPEGYPDREQIKPLPFSATRALEQAEAEKARFADIFSS</sequence>
<evidence type="ECO:0000256" key="1">
    <source>
        <dbReference type="ARBA" id="ARBA00022729"/>
    </source>
</evidence>
<dbReference type="SUPFAM" id="SSF53850">
    <property type="entry name" value="Periplasmic binding protein-like II"/>
    <property type="match status" value="1"/>
</dbReference>
<reference evidence="3" key="1">
    <citation type="journal article" date="2019" name="Int. J. Syst. Evol. Microbiol.">
        <title>The Global Catalogue of Microorganisms (GCM) 10K type strain sequencing project: providing services to taxonomists for standard genome sequencing and annotation.</title>
        <authorList>
            <consortium name="The Broad Institute Genomics Platform"/>
            <consortium name="The Broad Institute Genome Sequencing Center for Infectious Disease"/>
            <person name="Wu L."/>
            <person name="Ma J."/>
        </authorList>
    </citation>
    <scope>NUCLEOTIDE SEQUENCE [LARGE SCALE GENOMIC DNA]</scope>
    <source>
        <strain evidence="3">KCTC 42082</strain>
    </source>
</reference>
<dbReference type="PANTHER" id="PTHR30006">
    <property type="entry name" value="THIAMINE-BINDING PERIPLASMIC PROTEIN-RELATED"/>
    <property type="match status" value="1"/>
</dbReference>
<keyword evidence="3" id="KW-1185">Reference proteome</keyword>
<comment type="caution">
    <text evidence="2">The sequence shown here is derived from an EMBL/GenBank/DDBJ whole genome shotgun (WGS) entry which is preliminary data.</text>
</comment>
<dbReference type="InterPro" id="IPR026045">
    <property type="entry name" value="Ferric-bd"/>
</dbReference>
<dbReference type="CDD" id="cd13547">
    <property type="entry name" value="PBP2_Fbp_like_2"/>
    <property type="match status" value="1"/>
</dbReference>
<dbReference type="PANTHER" id="PTHR30006:SF24">
    <property type="entry name" value="SLL0237 PROTEIN"/>
    <property type="match status" value="1"/>
</dbReference>
<dbReference type="PIRSF" id="PIRSF002825">
    <property type="entry name" value="CfbpA"/>
    <property type="match status" value="1"/>
</dbReference>
<name>A0ABQ3FGH6_9GAMM</name>
<evidence type="ECO:0000313" key="3">
    <source>
        <dbReference type="Proteomes" id="UP000604243"/>
    </source>
</evidence>
<dbReference type="EMBL" id="BMZM01000002">
    <property type="protein sequence ID" value="GHC23011.1"/>
    <property type="molecule type" value="Genomic_DNA"/>
</dbReference>
<proteinExistence type="predicted"/>
<dbReference type="Pfam" id="PF13343">
    <property type="entry name" value="SBP_bac_6"/>
    <property type="match status" value="1"/>
</dbReference>
<gene>
    <name evidence="2" type="ORF">GCM10010082_13970</name>
</gene>
<protein>
    <submittedName>
        <fullName evidence="2">ABC transporter substrate-binding protein</fullName>
    </submittedName>
</protein>
<organism evidence="2 3">
    <name type="scientific">Kushneria pakistanensis</name>
    <dbReference type="NCBI Taxonomy" id="1508770"/>
    <lineage>
        <taxon>Bacteria</taxon>
        <taxon>Pseudomonadati</taxon>
        <taxon>Pseudomonadota</taxon>
        <taxon>Gammaproteobacteria</taxon>
        <taxon>Oceanospirillales</taxon>
        <taxon>Halomonadaceae</taxon>
        <taxon>Kushneria</taxon>
    </lineage>
</organism>